<accession>A0A4R3Z1D0</accession>
<dbReference type="Gene3D" id="3.40.225.10">
    <property type="entry name" value="Class II aldolase/adducin N-terminal domain"/>
    <property type="match status" value="1"/>
</dbReference>
<dbReference type="SMART" id="SM01007">
    <property type="entry name" value="Aldolase_II"/>
    <property type="match status" value="1"/>
</dbReference>
<dbReference type="NCBIfam" id="NF006672">
    <property type="entry name" value="PRK09220.1"/>
    <property type="match status" value="1"/>
</dbReference>
<dbReference type="InterPro" id="IPR036409">
    <property type="entry name" value="Aldolase_II/adducin_N_sf"/>
</dbReference>
<dbReference type="AlphaFoldDB" id="A0A4R3Z1D0"/>
<gene>
    <name evidence="6" type="primary">mtnB</name>
    <name evidence="8" type="ORF">EDC52_102199</name>
</gene>
<keyword evidence="9" id="KW-1185">Reference proteome</keyword>
<evidence type="ECO:0000256" key="1">
    <source>
        <dbReference type="ARBA" id="ARBA00022605"/>
    </source>
</evidence>
<comment type="caution">
    <text evidence="8">The sequence shown here is derived from an EMBL/GenBank/DDBJ whole genome shotgun (WGS) entry which is preliminary data.</text>
</comment>
<evidence type="ECO:0000256" key="4">
    <source>
        <dbReference type="ARBA" id="ARBA00023167"/>
    </source>
</evidence>
<comment type="catalytic activity">
    <reaction evidence="6">
        <text>5-(methylsulfanyl)-D-ribulose 1-phosphate = 5-methylsulfanyl-2,3-dioxopentyl phosphate + H2O</text>
        <dbReference type="Rhea" id="RHEA:15549"/>
        <dbReference type="ChEBI" id="CHEBI:15377"/>
        <dbReference type="ChEBI" id="CHEBI:58548"/>
        <dbReference type="ChEBI" id="CHEBI:58828"/>
        <dbReference type="EC" id="4.2.1.109"/>
    </reaction>
</comment>
<proteinExistence type="inferred from homology"/>
<dbReference type="GO" id="GO:0005737">
    <property type="term" value="C:cytoplasm"/>
    <property type="evidence" value="ECO:0007669"/>
    <property type="project" value="UniProtKB-UniRule"/>
</dbReference>
<dbReference type="GO" id="GO:0046570">
    <property type="term" value="F:methylthioribulose 1-phosphate dehydratase activity"/>
    <property type="evidence" value="ECO:0007669"/>
    <property type="project" value="UniProtKB-UniRule"/>
</dbReference>
<evidence type="ECO:0000256" key="6">
    <source>
        <dbReference type="HAMAP-Rule" id="MF_01677"/>
    </source>
</evidence>
<dbReference type="HAMAP" id="MF_01677">
    <property type="entry name" value="Salvage_MtnB"/>
    <property type="match status" value="1"/>
</dbReference>
<dbReference type="EC" id="4.2.1.109" evidence="6"/>
<dbReference type="GO" id="GO:0019509">
    <property type="term" value="P:L-methionine salvage from methylthioadenosine"/>
    <property type="evidence" value="ECO:0007669"/>
    <property type="project" value="UniProtKB-UniRule"/>
</dbReference>
<evidence type="ECO:0000313" key="9">
    <source>
        <dbReference type="Proteomes" id="UP000295719"/>
    </source>
</evidence>
<dbReference type="Proteomes" id="UP000295719">
    <property type="component" value="Unassembled WGS sequence"/>
</dbReference>
<evidence type="ECO:0000256" key="2">
    <source>
        <dbReference type="ARBA" id="ARBA00022723"/>
    </source>
</evidence>
<keyword evidence="2 6" id="KW-0479">Metal-binding</keyword>
<comment type="pathway">
    <text evidence="6">Amino-acid biosynthesis; L-methionine biosynthesis via salvage pathway; L-methionine from S-methyl-5-thio-alpha-D-ribose 1-phosphate: step 2/6.</text>
</comment>
<dbReference type="InterPro" id="IPR017714">
    <property type="entry name" value="MethylthioRu-1-P_deHdtase_MtnB"/>
</dbReference>
<feature type="binding site" evidence="6">
    <location>
        <position position="96"/>
    </location>
    <ligand>
        <name>Zn(2+)</name>
        <dbReference type="ChEBI" id="CHEBI:29105"/>
    </ligand>
</feature>
<keyword evidence="4 6" id="KW-0486">Methionine biosynthesis</keyword>
<reference evidence="8 9" key="1">
    <citation type="submission" date="2019-03" db="EMBL/GenBank/DDBJ databases">
        <title>Genomic Encyclopedia of Type Strains, Phase IV (KMG-IV): sequencing the most valuable type-strain genomes for metagenomic binning, comparative biology and taxonomic classification.</title>
        <authorList>
            <person name="Goeker M."/>
        </authorList>
    </citation>
    <scope>NUCLEOTIDE SEQUENCE [LARGE SCALE GENOMIC DNA]</scope>
    <source>
        <strain evidence="8 9">DSM 19580</strain>
    </source>
</reference>
<dbReference type="SUPFAM" id="SSF53639">
    <property type="entry name" value="AraD/HMP-PK domain-like"/>
    <property type="match status" value="1"/>
</dbReference>
<dbReference type="GO" id="GO:0008270">
    <property type="term" value="F:zinc ion binding"/>
    <property type="evidence" value="ECO:0007669"/>
    <property type="project" value="UniProtKB-UniRule"/>
</dbReference>
<dbReference type="Pfam" id="PF00596">
    <property type="entry name" value="Aldolase_II"/>
    <property type="match status" value="1"/>
</dbReference>
<feature type="binding site" evidence="6">
    <location>
        <position position="98"/>
    </location>
    <ligand>
        <name>Zn(2+)</name>
        <dbReference type="ChEBI" id="CHEBI:29105"/>
    </ligand>
</feature>
<comment type="function">
    <text evidence="6">Catalyzes the dehydration of methylthioribulose-1-phosphate (MTRu-1-P) into 2,3-diketo-5-methylthiopentyl-1-phosphate (DK-MTP-1-P).</text>
</comment>
<dbReference type="OrthoDB" id="9805559at2"/>
<sequence>MPIEQQPPLDALVAACHWIGTKGWCPATGGNMSVRLSGQHCLITESGHDKGSISAEHFLTVNLQSGEVDGGRIPSAETGLHTLVYSLFPTVGAILHTHSVNATVLSRVEKSNAVILEGYEMQKSLGGQRSHLDRVIIPIFDNSQDIPALASRVADSHATVPLQYGFLVRGHGLYCWGRDVKEARRHLEGLEFLFQCELQLRLLEAK</sequence>
<dbReference type="InterPro" id="IPR001303">
    <property type="entry name" value="Aldolase_II/adducin_N"/>
</dbReference>
<feature type="domain" description="Class II aldolase/adducin N-terminal" evidence="7">
    <location>
        <begin position="10"/>
        <end position="198"/>
    </location>
</feature>
<dbReference type="PANTHER" id="PTHR10640">
    <property type="entry name" value="METHYLTHIORIBULOSE-1-PHOSPHATE DEHYDRATASE"/>
    <property type="match status" value="1"/>
</dbReference>
<name>A0A4R3Z1D0_9GAMM</name>
<evidence type="ECO:0000256" key="5">
    <source>
        <dbReference type="ARBA" id="ARBA00023239"/>
    </source>
</evidence>
<keyword evidence="5 6" id="KW-0456">Lyase</keyword>
<dbReference type="GO" id="GO:0005996">
    <property type="term" value="P:monosaccharide metabolic process"/>
    <property type="evidence" value="ECO:0007669"/>
    <property type="project" value="UniProtKB-ARBA"/>
</dbReference>
<evidence type="ECO:0000256" key="3">
    <source>
        <dbReference type="ARBA" id="ARBA00022833"/>
    </source>
</evidence>
<dbReference type="EMBL" id="SMCR01000002">
    <property type="protein sequence ID" value="TCV98876.1"/>
    <property type="molecule type" value="Genomic_DNA"/>
</dbReference>
<keyword evidence="1 6" id="KW-0028">Amino-acid biosynthesis</keyword>
<keyword evidence="3 6" id="KW-0862">Zinc</keyword>
<comment type="similarity">
    <text evidence="6">Belongs to the aldolase class II family. MtnB subfamily.</text>
</comment>
<evidence type="ECO:0000313" key="8">
    <source>
        <dbReference type="EMBL" id="TCV98876.1"/>
    </source>
</evidence>
<dbReference type="NCBIfam" id="TIGR03328">
    <property type="entry name" value="salvage_mtnB"/>
    <property type="match status" value="1"/>
</dbReference>
<organism evidence="8 9">
    <name type="scientific">Biostraticola tofi</name>
    <dbReference type="NCBI Taxonomy" id="466109"/>
    <lineage>
        <taxon>Bacteria</taxon>
        <taxon>Pseudomonadati</taxon>
        <taxon>Pseudomonadota</taxon>
        <taxon>Gammaproteobacteria</taxon>
        <taxon>Enterobacterales</taxon>
        <taxon>Bruguierivoracaceae</taxon>
        <taxon>Biostraticola</taxon>
    </lineage>
</organism>
<evidence type="ECO:0000259" key="7">
    <source>
        <dbReference type="SMART" id="SM01007"/>
    </source>
</evidence>
<dbReference type="UniPathway" id="UPA00904">
    <property type="reaction ID" value="UER00875"/>
</dbReference>
<dbReference type="PANTHER" id="PTHR10640:SF7">
    <property type="entry name" value="METHYLTHIORIBULOSE-1-PHOSPHATE DEHYDRATASE"/>
    <property type="match status" value="1"/>
</dbReference>
<protein>
    <recommendedName>
        <fullName evidence="6">Methylthioribulose-1-phosphate dehydratase</fullName>
        <shortName evidence="6">MTRu-1-P dehydratase</shortName>
        <ecNumber evidence="6">4.2.1.109</ecNumber>
    </recommendedName>
</protein>
<comment type="cofactor">
    <cofactor evidence="6">
        <name>Zn(2+)</name>
        <dbReference type="ChEBI" id="CHEBI:29105"/>
    </cofactor>
    <text evidence="6">Binds 1 zinc ion per subunit.</text>
</comment>